<gene>
    <name evidence="2" type="ORF">SAMN06297251_10735</name>
</gene>
<keyword evidence="3" id="KW-1185">Reference proteome</keyword>
<accession>A0A1W2BQ11</accession>
<reference evidence="2 3" key="1">
    <citation type="submission" date="2017-04" db="EMBL/GenBank/DDBJ databases">
        <authorList>
            <person name="Afonso C.L."/>
            <person name="Miller P.J."/>
            <person name="Scott M.A."/>
            <person name="Spackman E."/>
            <person name="Goraichik I."/>
            <person name="Dimitrov K.M."/>
            <person name="Suarez D.L."/>
            <person name="Swayne D.E."/>
        </authorList>
    </citation>
    <scope>NUCLEOTIDE SEQUENCE [LARGE SCALE GENOMIC DNA]</scope>
    <source>
        <strain evidence="2 3">CGMCC 1.10972</strain>
    </source>
</reference>
<dbReference type="Pfam" id="PF00583">
    <property type="entry name" value="Acetyltransf_1"/>
    <property type="match status" value="1"/>
</dbReference>
<dbReference type="AlphaFoldDB" id="A0A1W2BQ11"/>
<dbReference type="CDD" id="cd04301">
    <property type="entry name" value="NAT_SF"/>
    <property type="match status" value="1"/>
</dbReference>
<keyword evidence="2" id="KW-0689">Ribosomal protein</keyword>
<dbReference type="Gene3D" id="3.40.630.30">
    <property type="match status" value="1"/>
</dbReference>
<proteinExistence type="predicted"/>
<dbReference type="EMBL" id="FWXR01000007">
    <property type="protein sequence ID" value="SMC74814.1"/>
    <property type="molecule type" value="Genomic_DNA"/>
</dbReference>
<keyword evidence="2" id="KW-0687">Ribonucleoprotein</keyword>
<feature type="domain" description="N-acetyltransferase" evidence="1">
    <location>
        <begin position="25"/>
        <end position="173"/>
    </location>
</feature>
<organism evidence="2 3">
    <name type="scientific">Fulvimarina manganoxydans</name>
    <dbReference type="NCBI Taxonomy" id="937218"/>
    <lineage>
        <taxon>Bacteria</taxon>
        <taxon>Pseudomonadati</taxon>
        <taxon>Pseudomonadota</taxon>
        <taxon>Alphaproteobacteria</taxon>
        <taxon>Hyphomicrobiales</taxon>
        <taxon>Aurantimonadaceae</taxon>
        <taxon>Fulvimarina</taxon>
    </lineage>
</organism>
<sequence>MLDAALLSADQRGMETAAPNQAPDIEIRRLRLSDARELAPLISAYNQSLFRGPPGAPDTYYAEQLLQDRTAEVLGARLNGDLVGFILFYDIPDLWTGMRCGLADHIYVDHRHRRKGIAKAMIDLLAEESDGRGWSKLVLHAPRNPGTGRQLYEKVADAADWRSYVIRFVHREPDNRERGVDTL</sequence>
<dbReference type="GO" id="GO:0005840">
    <property type="term" value="C:ribosome"/>
    <property type="evidence" value="ECO:0007669"/>
    <property type="project" value="UniProtKB-KW"/>
</dbReference>
<dbReference type="SUPFAM" id="SSF55729">
    <property type="entry name" value="Acyl-CoA N-acyltransferases (Nat)"/>
    <property type="match status" value="1"/>
</dbReference>
<evidence type="ECO:0000313" key="2">
    <source>
        <dbReference type="EMBL" id="SMC74814.1"/>
    </source>
</evidence>
<dbReference type="InterPro" id="IPR016181">
    <property type="entry name" value="Acyl_CoA_acyltransferase"/>
</dbReference>
<dbReference type="STRING" id="937218.SAMN06297251_10735"/>
<evidence type="ECO:0000313" key="3">
    <source>
        <dbReference type="Proteomes" id="UP000192656"/>
    </source>
</evidence>
<protein>
    <submittedName>
        <fullName evidence="2">Ribosomal protein S18 acetylase RimI</fullName>
    </submittedName>
</protein>
<dbReference type="GO" id="GO:0016747">
    <property type="term" value="F:acyltransferase activity, transferring groups other than amino-acyl groups"/>
    <property type="evidence" value="ECO:0007669"/>
    <property type="project" value="InterPro"/>
</dbReference>
<dbReference type="PROSITE" id="PS51186">
    <property type="entry name" value="GNAT"/>
    <property type="match status" value="1"/>
</dbReference>
<name>A0A1W2BQ11_9HYPH</name>
<dbReference type="Proteomes" id="UP000192656">
    <property type="component" value="Unassembled WGS sequence"/>
</dbReference>
<evidence type="ECO:0000259" key="1">
    <source>
        <dbReference type="PROSITE" id="PS51186"/>
    </source>
</evidence>
<dbReference type="InterPro" id="IPR000182">
    <property type="entry name" value="GNAT_dom"/>
</dbReference>